<proteinExistence type="predicted"/>
<dbReference type="AlphaFoldDB" id="A0A8J2K2M9"/>
<organism evidence="1 2">
    <name type="scientific">Allacma fusca</name>
    <dbReference type="NCBI Taxonomy" id="39272"/>
    <lineage>
        <taxon>Eukaryota</taxon>
        <taxon>Metazoa</taxon>
        <taxon>Ecdysozoa</taxon>
        <taxon>Arthropoda</taxon>
        <taxon>Hexapoda</taxon>
        <taxon>Collembola</taxon>
        <taxon>Symphypleona</taxon>
        <taxon>Sminthuridae</taxon>
        <taxon>Allacma</taxon>
    </lineage>
</organism>
<reference evidence="1" key="1">
    <citation type="submission" date="2021-06" db="EMBL/GenBank/DDBJ databases">
        <authorList>
            <person name="Hodson N. C."/>
            <person name="Mongue J. A."/>
            <person name="Jaron S. K."/>
        </authorList>
    </citation>
    <scope>NUCLEOTIDE SEQUENCE</scope>
</reference>
<keyword evidence="2" id="KW-1185">Reference proteome</keyword>
<accession>A0A8J2K2M9</accession>
<dbReference type="EMBL" id="CAJVCH010224305">
    <property type="protein sequence ID" value="CAG7732068.1"/>
    <property type="molecule type" value="Genomic_DNA"/>
</dbReference>
<dbReference type="Proteomes" id="UP000708208">
    <property type="component" value="Unassembled WGS sequence"/>
</dbReference>
<protein>
    <submittedName>
        <fullName evidence="1">Uncharacterized protein</fullName>
    </submittedName>
</protein>
<gene>
    <name evidence="1" type="ORF">AFUS01_LOCUS20607</name>
</gene>
<comment type="caution">
    <text evidence="1">The sequence shown here is derived from an EMBL/GenBank/DDBJ whole genome shotgun (WGS) entry which is preliminary data.</text>
</comment>
<sequence>SSMDIDIEEEDSVTSKSFALKATGRNKSSDTFSAIESETFWTSVMDKWVFGATFVNSSSTAQQLPAVILNLLGEDNVESKTFSYEYKTGLLNLEGGSIMGNSQILPVQEALEGDPLVVRPGCKFYVTASFNQPILTDYDLPISILISLLCDSNQVWSKFLPLNAQNSIGFDNDVLVSQFLERILVELSEYSQKLFVQNLTSSVYPFNEFLTKKLGLTTIRTVQTRFDTKTEYFAARQLNSLWGLLVQVETCDRASDHLRGVVYSRSIQQLDCFRKFLSKWGDKQIAANPTFKIDFNHEAQNPARITKAVQDEIKTMIHFICMQEQSVFQRKNTSCTSDSSPVQSVISKWFLNYIQDMNATDEKFM</sequence>
<feature type="non-terminal residue" evidence="1">
    <location>
        <position position="1"/>
    </location>
</feature>
<evidence type="ECO:0000313" key="1">
    <source>
        <dbReference type="EMBL" id="CAG7732068.1"/>
    </source>
</evidence>
<name>A0A8J2K2M9_9HEXA</name>
<evidence type="ECO:0000313" key="2">
    <source>
        <dbReference type="Proteomes" id="UP000708208"/>
    </source>
</evidence>